<dbReference type="Pfam" id="PF01936">
    <property type="entry name" value="NYN"/>
    <property type="match status" value="1"/>
</dbReference>
<dbReference type="AlphaFoldDB" id="A0A1I0GKY6"/>
<sequence length="197" mass="21986">MGKKAALLIDGGALRALCKQNGRLIDDPNYIEKVALACFDSAEEDVFRIFYYDCAPYSGELKLPVSRTSKVFKGNDSWQHQLAQKNFFALRRGRLKFVDWDLKAPMAPGKTPSDADYSPKFQQKGVDMRIGLDMATLAAKGGVERVILLTADTDFIPALKLVRTEGLQVVAVNLPGTRFNLEFLEHVDIKRPVAWPP</sequence>
<dbReference type="CDD" id="cd18722">
    <property type="entry name" value="PIN_NicB-like"/>
    <property type="match status" value="1"/>
</dbReference>
<feature type="domain" description="NYN" evidence="1">
    <location>
        <begin position="118"/>
        <end position="172"/>
    </location>
</feature>
<dbReference type="InterPro" id="IPR021139">
    <property type="entry name" value="NYN"/>
</dbReference>
<dbReference type="RefSeq" id="WP_093519260.1">
    <property type="nucleotide sequence ID" value="NZ_FOIJ01000004.1"/>
</dbReference>
<dbReference type="Proteomes" id="UP000199181">
    <property type="component" value="Unassembled WGS sequence"/>
</dbReference>
<dbReference type="EMBL" id="FOIJ01000004">
    <property type="protein sequence ID" value="SET71682.1"/>
    <property type="molecule type" value="Genomic_DNA"/>
</dbReference>
<evidence type="ECO:0000313" key="3">
    <source>
        <dbReference type="Proteomes" id="UP000199181"/>
    </source>
</evidence>
<keyword evidence="3" id="KW-1185">Reference proteome</keyword>
<evidence type="ECO:0000313" key="2">
    <source>
        <dbReference type="EMBL" id="SET71682.1"/>
    </source>
</evidence>
<dbReference type="GO" id="GO:0004540">
    <property type="term" value="F:RNA nuclease activity"/>
    <property type="evidence" value="ECO:0007669"/>
    <property type="project" value="InterPro"/>
</dbReference>
<name>A0A1I0GKY6_9BACT</name>
<proteinExistence type="predicted"/>
<evidence type="ECO:0000259" key="1">
    <source>
        <dbReference type="Pfam" id="PF01936"/>
    </source>
</evidence>
<gene>
    <name evidence="2" type="ORF">SAMN05443639_10440</name>
</gene>
<organism evidence="2 3">
    <name type="scientific">Stigmatella erecta</name>
    <dbReference type="NCBI Taxonomy" id="83460"/>
    <lineage>
        <taxon>Bacteria</taxon>
        <taxon>Pseudomonadati</taxon>
        <taxon>Myxococcota</taxon>
        <taxon>Myxococcia</taxon>
        <taxon>Myxococcales</taxon>
        <taxon>Cystobacterineae</taxon>
        <taxon>Archangiaceae</taxon>
        <taxon>Stigmatella</taxon>
    </lineage>
</organism>
<accession>A0A1I0GKY6</accession>
<dbReference type="Gene3D" id="3.40.50.1010">
    <property type="entry name" value="5'-nuclease"/>
    <property type="match status" value="1"/>
</dbReference>
<reference evidence="3" key="1">
    <citation type="submission" date="2016-10" db="EMBL/GenBank/DDBJ databases">
        <authorList>
            <person name="Varghese N."/>
            <person name="Submissions S."/>
        </authorList>
    </citation>
    <scope>NUCLEOTIDE SEQUENCE [LARGE SCALE GENOMIC DNA]</scope>
    <source>
        <strain evidence="3">DSM 16858</strain>
    </source>
</reference>
<protein>
    <submittedName>
        <fullName evidence="2">Uncharacterized conserved protein, LabA/DUF88 family</fullName>
    </submittedName>
</protein>